<dbReference type="PROSITE" id="PS51733">
    <property type="entry name" value="BPL_LPL_CATALYTIC"/>
    <property type="match status" value="1"/>
</dbReference>
<keyword evidence="1 3" id="KW-0436">Ligase</keyword>
<dbReference type="NCBIfam" id="TIGR00121">
    <property type="entry name" value="birA_ligase"/>
    <property type="match status" value="1"/>
</dbReference>
<accession>A0ABS1U839</accession>
<dbReference type="RefSeq" id="WP_202834074.1">
    <property type="nucleotide sequence ID" value="NZ_JAETWB010000018.1"/>
</dbReference>
<name>A0ABS1U839_9PROT</name>
<comment type="caution">
    <text evidence="3">The sequence shown here is derived from an EMBL/GenBank/DDBJ whole genome shotgun (WGS) entry which is preliminary data.</text>
</comment>
<dbReference type="GO" id="GO:0004077">
    <property type="term" value="F:biotin--[biotin carboxyl-carrier protein] ligase activity"/>
    <property type="evidence" value="ECO:0007669"/>
    <property type="project" value="UniProtKB-EC"/>
</dbReference>
<evidence type="ECO:0000313" key="4">
    <source>
        <dbReference type="Proteomes" id="UP000660885"/>
    </source>
</evidence>
<evidence type="ECO:0000256" key="1">
    <source>
        <dbReference type="ARBA" id="ARBA00022598"/>
    </source>
</evidence>
<dbReference type="Proteomes" id="UP000660885">
    <property type="component" value="Unassembled WGS sequence"/>
</dbReference>
<feature type="domain" description="BPL/LPL catalytic" evidence="2">
    <location>
        <begin position="1"/>
        <end position="165"/>
    </location>
</feature>
<sequence length="228" mass="23649">MPSTSDRIAAAAEAGEPAGLAVLALQQTAGRGRSGRAWASPIGNLYCSMLLRPAGPAREAAQWSLLAGVALAEAAAEIDPEPAALCLKWPNDLLRNGSKCAGILAESALDPDGRLAWLSLGIGVNLTHAPVLPDRPTTCLGSAEPPEAFAARLIARLDRWARRHASEGFAPVRTAWLAFGPPPGMPITVREGPVEGGLFAGLAEDGALLLERAGTLHAVRSGEIHRLG</sequence>
<keyword evidence="4" id="KW-1185">Reference proteome</keyword>
<dbReference type="InterPro" id="IPR045864">
    <property type="entry name" value="aa-tRNA-synth_II/BPL/LPL"/>
</dbReference>
<dbReference type="Pfam" id="PF03099">
    <property type="entry name" value="BPL_LplA_LipB"/>
    <property type="match status" value="1"/>
</dbReference>
<evidence type="ECO:0000259" key="2">
    <source>
        <dbReference type="PROSITE" id="PS51733"/>
    </source>
</evidence>
<proteinExistence type="predicted"/>
<dbReference type="EMBL" id="JAETWB010000018">
    <property type="protein sequence ID" value="MBL6080847.1"/>
    <property type="molecule type" value="Genomic_DNA"/>
</dbReference>
<dbReference type="PANTHER" id="PTHR12835">
    <property type="entry name" value="BIOTIN PROTEIN LIGASE"/>
    <property type="match status" value="1"/>
</dbReference>
<dbReference type="Gene3D" id="3.30.930.10">
    <property type="entry name" value="Bira Bifunctional Protein, Domain 2"/>
    <property type="match status" value="1"/>
</dbReference>
<dbReference type="EC" id="6.3.4.15" evidence="3"/>
<dbReference type="InterPro" id="IPR004408">
    <property type="entry name" value="Biotin_CoA_COase_ligase"/>
</dbReference>
<gene>
    <name evidence="3" type="ORF">JMJ56_22805</name>
</gene>
<reference evidence="3 4" key="1">
    <citation type="submission" date="2021-01" db="EMBL/GenBank/DDBJ databases">
        <title>Belnapia mucosa sp. nov. and Belnapia arida sp. nov., isolated from the Tabernas Desert (Almeria, Spain).</title>
        <authorList>
            <person name="Molina-Menor E."/>
            <person name="Vidal-Verdu A."/>
            <person name="Calonge A."/>
            <person name="Satari L."/>
            <person name="Pereto J."/>
            <person name="Porcar M."/>
        </authorList>
    </citation>
    <scope>NUCLEOTIDE SEQUENCE [LARGE SCALE GENOMIC DNA]</scope>
    <source>
        <strain evidence="3 4">T18</strain>
    </source>
</reference>
<organism evidence="3 4">
    <name type="scientific">Belnapia arida</name>
    <dbReference type="NCBI Taxonomy" id="2804533"/>
    <lineage>
        <taxon>Bacteria</taxon>
        <taxon>Pseudomonadati</taxon>
        <taxon>Pseudomonadota</taxon>
        <taxon>Alphaproteobacteria</taxon>
        <taxon>Acetobacterales</taxon>
        <taxon>Roseomonadaceae</taxon>
        <taxon>Belnapia</taxon>
    </lineage>
</organism>
<dbReference type="InterPro" id="IPR004143">
    <property type="entry name" value="BPL_LPL_catalytic"/>
</dbReference>
<dbReference type="PANTHER" id="PTHR12835:SF5">
    <property type="entry name" value="BIOTIN--PROTEIN LIGASE"/>
    <property type="match status" value="1"/>
</dbReference>
<evidence type="ECO:0000313" key="3">
    <source>
        <dbReference type="EMBL" id="MBL6080847.1"/>
    </source>
</evidence>
<dbReference type="SUPFAM" id="SSF55681">
    <property type="entry name" value="Class II aaRS and biotin synthetases"/>
    <property type="match status" value="1"/>
</dbReference>
<protein>
    <submittedName>
        <fullName evidence="3">Biotin--[acetyl-CoA-carboxylase] ligase</fullName>
        <ecNumber evidence="3">6.3.4.15</ecNumber>
    </submittedName>
</protein>